<evidence type="ECO:0000313" key="1">
    <source>
        <dbReference type="EMBL" id="KMZ76837.1"/>
    </source>
</evidence>
<proteinExistence type="predicted"/>
<dbReference type="EMBL" id="KQ234597">
    <property type="protein sequence ID" value="KMZ76837.1"/>
    <property type="molecule type" value="Genomic_DNA"/>
</dbReference>
<reference evidence="1 2" key="1">
    <citation type="submission" date="2011-08" db="EMBL/GenBank/DDBJ databases">
        <title>The Genome Sequence of Plasmodium vivax India VII.</title>
        <authorList>
            <consortium name="The Broad Institute Genome Sequencing Platform"/>
            <consortium name="The Broad Institute Genome Sequencing Center for Infectious Disease"/>
            <person name="Neafsey D."/>
            <person name="Carlton J."/>
            <person name="Barnwell J."/>
            <person name="Collins W."/>
            <person name="Escalante A."/>
            <person name="Mullikin J."/>
            <person name="Saul A."/>
            <person name="Guigo R."/>
            <person name="Camara F."/>
            <person name="Young S.K."/>
            <person name="Zeng Q."/>
            <person name="Gargeya S."/>
            <person name="Fitzgerald M."/>
            <person name="Haas B."/>
            <person name="Abouelleil A."/>
            <person name="Alvarado L."/>
            <person name="Arachchi H.M."/>
            <person name="Berlin A."/>
            <person name="Brown A."/>
            <person name="Chapman S.B."/>
            <person name="Chen Z."/>
            <person name="Dunbar C."/>
            <person name="Freedman E."/>
            <person name="Gearin G."/>
            <person name="Gellesch M."/>
            <person name="Goldberg J."/>
            <person name="Griggs A."/>
            <person name="Gujja S."/>
            <person name="Heiman D."/>
            <person name="Howarth C."/>
            <person name="Larson L."/>
            <person name="Lui A."/>
            <person name="MacDonald P.J.P."/>
            <person name="Montmayeur A."/>
            <person name="Murphy C."/>
            <person name="Neiman D."/>
            <person name="Pearson M."/>
            <person name="Priest M."/>
            <person name="Roberts A."/>
            <person name="Saif S."/>
            <person name="Shea T."/>
            <person name="Shenoy N."/>
            <person name="Sisk P."/>
            <person name="Stolte C."/>
            <person name="Sykes S."/>
            <person name="Wortman J."/>
            <person name="Nusbaum C."/>
            <person name="Birren B."/>
        </authorList>
    </citation>
    <scope>NUCLEOTIDE SEQUENCE [LARGE SCALE GENOMIC DNA]</scope>
    <source>
        <strain evidence="1 2">India VII</strain>
    </source>
</reference>
<evidence type="ECO:0000313" key="2">
    <source>
        <dbReference type="Proteomes" id="UP000053562"/>
    </source>
</evidence>
<protein>
    <submittedName>
        <fullName evidence="1">Uncharacterized protein</fullName>
    </submittedName>
</protein>
<sequence>MEQHNFCMKLLRNLGVFLEEHYPLNFTHDRCNSLNYWIYNSIKKHNIEDNLIEQCFDDYFSVMKHAPGMVKCDYHSYDKIYEDPIIAIMLNIFKTYIGDIKNALMNRGASTHMRALKFVCDCVKIYKNEKFKYCSNINPSDPKNQKNCDEFSAFKSAYTLYLYGQSGLVKDISSLDDIDKEYSKMCGQFEGTTVNAIAPVVSPSGDDNEDTAHETSLPKSVNVETRDNPISSTVSTSLGAVAGASSVLALLYKVNK</sequence>
<dbReference type="Proteomes" id="UP000053562">
    <property type="component" value="Unassembled WGS sequence"/>
</dbReference>
<accession>A0A0J9S488</accession>
<dbReference type="AlphaFoldDB" id="A0A0J9S488"/>
<organism evidence="1 2">
    <name type="scientific">Plasmodium vivax India VII</name>
    <dbReference type="NCBI Taxonomy" id="1077284"/>
    <lineage>
        <taxon>Eukaryota</taxon>
        <taxon>Sar</taxon>
        <taxon>Alveolata</taxon>
        <taxon>Apicomplexa</taxon>
        <taxon>Aconoidasida</taxon>
        <taxon>Haemosporida</taxon>
        <taxon>Plasmodiidae</taxon>
        <taxon>Plasmodium</taxon>
        <taxon>Plasmodium (Plasmodium)</taxon>
    </lineage>
</organism>
<name>A0A0J9S488_PLAVI</name>
<gene>
    <name evidence="1" type="ORF">PVIIG_05409</name>
</gene>